<sequence>MKVLVTGSAGFIGFHVAKRLLEDGVNVVSIDNINDYYDVNLKHQRLKQLEPFVSHQFIQLDVSDREGVAALFEREQFTHVVHLAAQAGVRYSIENPHAYVDSNLIGHVNILEGCRHNKVEHLIYASSSSVYGLNKQMPFNEADSVDHPVSLYAATKKANELLSHTYSHLYGLSTTGLRFFTVYGPWGRPDMSPILFATAIKNQQPLKVFNHGDMSRDFTYIDDIVEGVVRLIPKQPAPVEGWSVEAGKSNESSAPYRVYNIGCGKPVNLLAFIECIEKSMGGTTEKIYMDMQPGDVQATWANTNNLFDVIGYAPQVDVATGVERFAAWFKRYYR</sequence>
<dbReference type="Pfam" id="PF01370">
    <property type="entry name" value="Epimerase"/>
    <property type="match status" value="1"/>
</dbReference>
<dbReference type="InterPro" id="IPR036291">
    <property type="entry name" value="NAD(P)-bd_dom_sf"/>
</dbReference>
<reference evidence="3" key="1">
    <citation type="submission" date="2023-07" db="EMBL/GenBank/DDBJ databases">
        <title>Genome content predicts the carbon catabolic preferences of heterotrophic bacteria.</title>
        <authorList>
            <person name="Gralka M."/>
        </authorList>
    </citation>
    <scope>NUCLEOTIDE SEQUENCE</scope>
    <source>
        <strain evidence="3">I2M16</strain>
    </source>
</reference>
<comment type="caution">
    <text evidence="3">The sequence shown here is derived from an EMBL/GenBank/DDBJ whole genome shotgun (WGS) entry which is preliminary data.</text>
</comment>
<organism evidence="3 4">
    <name type="scientific">Neptunomonas phycophila</name>
    <dbReference type="NCBI Taxonomy" id="1572645"/>
    <lineage>
        <taxon>Bacteria</taxon>
        <taxon>Pseudomonadati</taxon>
        <taxon>Pseudomonadota</taxon>
        <taxon>Gammaproteobacteria</taxon>
        <taxon>Oceanospirillales</taxon>
        <taxon>Oceanospirillaceae</taxon>
        <taxon>Neptunomonas</taxon>
    </lineage>
</organism>
<dbReference type="Gene3D" id="3.40.50.720">
    <property type="entry name" value="NAD(P)-binding Rossmann-like Domain"/>
    <property type="match status" value="1"/>
</dbReference>
<name>A0AAW7XMS5_9GAMM</name>
<evidence type="ECO:0000259" key="2">
    <source>
        <dbReference type="Pfam" id="PF01370"/>
    </source>
</evidence>
<accession>A0AAW7XMS5</accession>
<dbReference type="CDD" id="cd05253">
    <property type="entry name" value="UDP_GE_SDE_e"/>
    <property type="match status" value="1"/>
</dbReference>
<evidence type="ECO:0000313" key="3">
    <source>
        <dbReference type="EMBL" id="MDO6454359.1"/>
    </source>
</evidence>
<dbReference type="RefSeq" id="WP_303550984.1">
    <property type="nucleotide sequence ID" value="NZ_JAUOPG010000008.1"/>
</dbReference>
<dbReference type="PRINTS" id="PR01713">
    <property type="entry name" value="NUCEPIMERASE"/>
</dbReference>
<dbReference type="Proteomes" id="UP001169862">
    <property type="component" value="Unassembled WGS sequence"/>
</dbReference>
<gene>
    <name evidence="3" type="ORF">Q4490_12365</name>
</gene>
<dbReference type="PANTHER" id="PTHR43574">
    <property type="entry name" value="EPIMERASE-RELATED"/>
    <property type="match status" value="1"/>
</dbReference>
<protein>
    <submittedName>
        <fullName evidence="3">NAD-dependent epimerase</fullName>
    </submittedName>
</protein>
<dbReference type="InterPro" id="IPR001509">
    <property type="entry name" value="Epimerase_deHydtase"/>
</dbReference>
<dbReference type="AlphaFoldDB" id="A0AAW7XMS5"/>
<feature type="domain" description="NAD-dependent epimerase/dehydratase" evidence="2">
    <location>
        <begin position="3"/>
        <end position="235"/>
    </location>
</feature>
<proteinExistence type="predicted"/>
<evidence type="ECO:0000256" key="1">
    <source>
        <dbReference type="ARBA" id="ARBA00023027"/>
    </source>
</evidence>
<dbReference type="SUPFAM" id="SSF51735">
    <property type="entry name" value="NAD(P)-binding Rossmann-fold domains"/>
    <property type="match status" value="1"/>
</dbReference>
<dbReference type="EMBL" id="JAUOPG010000008">
    <property type="protein sequence ID" value="MDO6454359.1"/>
    <property type="molecule type" value="Genomic_DNA"/>
</dbReference>
<evidence type="ECO:0000313" key="4">
    <source>
        <dbReference type="Proteomes" id="UP001169862"/>
    </source>
</evidence>
<keyword evidence="1" id="KW-0520">NAD</keyword>